<feature type="compositionally biased region" description="Basic residues" evidence="1">
    <location>
        <begin position="103"/>
        <end position="116"/>
    </location>
</feature>
<name>X8AGZ2_MYCXE</name>
<gene>
    <name evidence="2" type="ORF">I553_2761</name>
</gene>
<dbReference type="PATRIC" id="fig|1299334.3.peg.5722"/>
<keyword evidence="2" id="KW-0378">Hydrolase</keyword>
<organism evidence="2">
    <name type="scientific">Mycobacterium xenopi 4042</name>
    <dbReference type="NCBI Taxonomy" id="1299334"/>
    <lineage>
        <taxon>Bacteria</taxon>
        <taxon>Bacillati</taxon>
        <taxon>Actinomycetota</taxon>
        <taxon>Actinomycetes</taxon>
        <taxon>Mycobacteriales</taxon>
        <taxon>Mycobacteriaceae</taxon>
        <taxon>Mycobacterium</taxon>
    </lineage>
</organism>
<feature type="region of interest" description="Disordered" evidence="1">
    <location>
        <begin position="198"/>
        <end position="314"/>
    </location>
</feature>
<evidence type="ECO:0000256" key="1">
    <source>
        <dbReference type="SAM" id="MobiDB-lite"/>
    </source>
</evidence>
<sequence>MWLRIKGYNDQPDRVAFGDDAAVAGGSSARTPTDPFLRRRHRRPADRPGSDAGSGAVAAPRRRELIELSLAAVPQPMPRCRSNRRNPAHRSRPAASAAEPPRHRWRRQRRGASHRRRKALRLMLIQRATTLDGATVDVRVGRGSRRSLANSRRARRGNVRRRGGTVLPGLHDHHVHLYSAAAVEDSVRAGPRRCATATGWPARWPMPQSEATAGSGRSATTIRWPARWTERCSTPSRRGAGARTAPERRAVDPQLGGLTRWGGGSSRRALRSATRAGRTRWAPRTNLAELSRRSPDTESPASPTPHRTWMSPTS</sequence>
<feature type="compositionally biased region" description="Low complexity" evidence="1">
    <location>
        <begin position="18"/>
        <end position="35"/>
    </location>
</feature>
<dbReference type="GO" id="GO:0016787">
    <property type="term" value="F:hydrolase activity"/>
    <property type="evidence" value="ECO:0007669"/>
    <property type="project" value="UniProtKB-KW"/>
</dbReference>
<dbReference type="AlphaFoldDB" id="X8AGZ2"/>
<feature type="compositionally biased region" description="Basic residues" evidence="1">
    <location>
        <begin position="152"/>
        <end position="163"/>
    </location>
</feature>
<protein>
    <submittedName>
        <fullName evidence="2">Amidohydrolase family domain protein</fullName>
    </submittedName>
</protein>
<evidence type="ECO:0000313" key="2">
    <source>
        <dbReference type="EMBL" id="EUA31192.1"/>
    </source>
</evidence>
<feature type="region of interest" description="Disordered" evidence="1">
    <location>
        <begin position="76"/>
        <end position="116"/>
    </location>
</feature>
<dbReference type="EMBL" id="JAOB01000057">
    <property type="protein sequence ID" value="EUA31192.1"/>
    <property type="molecule type" value="Genomic_DNA"/>
</dbReference>
<feature type="compositionally biased region" description="Polar residues" evidence="1">
    <location>
        <begin position="209"/>
        <end position="221"/>
    </location>
</feature>
<proteinExistence type="predicted"/>
<feature type="region of interest" description="Disordered" evidence="1">
    <location>
        <begin position="13"/>
        <end position="61"/>
    </location>
</feature>
<feature type="region of interest" description="Disordered" evidence="1">
    <location>
        <begin position="145"/>
        <end position="167"/>
    </location>
</feature>
<comment type="caution">
    <text evidence="2">The sequence shown here is derived from an EMBL/GenBank/DDBJ whole genome shotgun (WGS) entry which is preliminary data.</text>
</comment>
<accession>X8AGZ2</accession>
<feature type="compositionally biased region" description="Low complexity" evidence="1">
    <location>
        <begin position="271"/>
        <end position="280"/>
    </location>
</feature>
<feature type="compositionally biased region" description="Basic residues" evidence="1">
    <location>
        <begin position="81"/>
        <end position="92"/>
    </location>
</feature>
<reference evidence="2" key="1">
    <citation type="submission" date="2014-01" db="EMBL/GenBank/DDBJ databases">
        <authorList>
            <person name="Brown-Elliot B."/>
            <person name="Wallace R."/>
            <person name="Lenaerts A."/>
            <person name="Ordway D."/>
            <person name="DeGroote M.A."/>
            <person name="Parker T."/>
            <person name="Sizemore C."/>
            <person name="Tallon L.J."/>
            <person name="Sadzewicz L.K."/>
            <person name="Sengamalay N."/>
            <person name="Fraser C.M."/>
            <person name="Hine E."/>
            <person name="Shefchek K.A."/>
            <person name="Das S.P."/>
            <person name="Tettelin H."/>
        </authorList>
    </citation>
    <scope>NUCLEOTIDE SEQUENCE [LARGE SCALE GENOMIC DNA]</scope>
    <source>
        <strain evidence="2">4042</strain>
    </source>
</reference>